<dbReference type="RefSeq" id="XP_014172388.1">
    <property type="nucleotide sequence ID" value="XM_014316913.1"/>
</dbReference>
<keyword evidence="3" id="KW-1185">Reference proteome</keyword>
<reference evidence="2 3" key="1">
    <citation type="journal article" date="2011" name="Proc. Natl. Acad. Sci. U.S.A.">
        <title>Genome and transcriptome analyses of the mountain pine beetle-fungal symbiont Grosmannia clavigera, a lodgepole pine pathogen.</title>
        <authorList>
            <person name="DiGuistini S."/>
            <person name="Wang Y."/>
            <person name="Liao N.Y."/>
            <person name="Taylor G."/>
            <person name="Tanguay P."/>
            <person name="Feau N."/>
            <person name="Henrissat B."/>
            <person name="Chan S.K."/>
            <person name="Hesse-Orce U."/>
            <person name="Alamouti S.M."/>
            <person name="Tsui C.K.M."/>
            <person name="Docking R.T."/>
            <person name="Levasseur A."/>
            <person name="Haridas S."/>
            <person name="Robertson G."/>
            <person name="Birol I."/>
            <person name="Holt R.A."/>
            <person name="Marra M.A."/>
            <person name="Hamelin R.C."/>
            <person name="Hirst M."/>
            <person name="Jones S.J.M."/>
            <person name="Bohlmann J."/>
            <person name="Breuil C."/>
        </authorList>
    </citation>
    <scope>NUCLEOTIDE SEQUENCE [LARGE SCALE GENOMIC DNA]</scope>
    <source>
        <strain evidence="3">kw1407 / UAMH 11150</strain>
    </source>
</reference>
<gene>
    <name evidence="2" type="ORF">CMQ_2835</name>
</gene>
<evidence type="ECO:0000313" key="3">
    <source>
        <dbReference type="Proteomes" id="UP000007796"/>
    </source>
</evidence>
<dbReference type="SUPFAM" id="SSF55753">
    <property type="entry name" value="Actin depolymerizing proteins"/>
    <property type="match status" value="1"/>
</dbReference>
<proteinExistence type="predicted"/>
<evidence type="ECO:0000313" key="2">
    <source>
        <dbReference type="EMBL" id="EFX02906.1"/>
    </source>
</evidence>
<feature type="region of interest" description="Disordered" evidence="1">
    <location>
        <begin position="385"/>
        <end position="440"/>
    </location>
</feature>
<dbReference type="Proteomes" id="UP000007796">
    <property type="component" value="Unassembled WGS sequence"/>
</dbReference>
<name>F0XHK4_GROCL</name>
<feature type="compositionally biased region" description="Low complexity" evidence="1">
    <location>
        <begin position="349"/>
        <end position="360"/>
    </location>
</feature>
<feature type="compositionally biased region" description="Polar residues" evidence="1">
    <location>
        <begin position="517"/>
        <end position="536"/>
    </location>
</feature>
<feature type="compositionally biased region" description="Polar residues" evidence="1">
    <location>
        <begin position="337"/>
        <end position="348"/>
    </location>
</feature>
<feature type="compositionally biased region" description="Polar residues" evidence="1">
    <location>
        <begin position="252"/>
        <end position="264"/>
    </location>
</feature>
<sequence length="1128" mass="120836">MSLNGLDAPAVKEAHEAAASEPGGWFLLKYASRDEVDILGQGTGGIVEIRDAISQYEEPSPLYGFLKYRRRNVLIKYLPESCSRLIQARSVVHFNAVSEKLVPYNTTFDISTAKELKDTKLSAACSLHTASSSTSSSTSSLRRRRLIEIAEEEEEEQQAAKRQSILKEEDHPTPPSPVVLNSELASSPEASKFSSTTEPPPFLGVDQPPSPSRSDDAGHLSAQLSQLSNAELLSYAYPYGKPKVKIGPRPSVDTSGRPRTSGSAGNCRPISSIPAGFKLLSKGSKKGRDNAVAESSNPLREETPSDLSATADDGDMLGAAAYSTGPTNTSDLKRPHTSSGRPTTSSGLSTKSTATTVTVSETKRNPITPEMARLKKALKLREMKMHGHPPLPSPSIDAPAMHLDSGSSQPVDESADTTSAMSGEQSLVDRFPLPDTNSADSAIDVGLFAVDHASVDTQTTDSHPASPLEMPSEVGDSTKASSLSESTDETVCTKSTDQKPDASVVSDEIPLIAEPNMNESTSTGDLDNSGVPSTDAKQAKRKVMVDPIRTDLGHDLGKTATQKEADLLDDEDFMEELQSATVEEAMPVTVSKSPATPVFPNMGPLKPMSRPGTSDTVNHLGRAASNPVRASYLAPGDGTTGSARSASFGAAFMDKIAQQTAANNMPKKATNVGSSISQRIKALEKLTENGRAVTPESSTRLERPSSTFFAVRKPSVRESSRSPSVAEHASSQKADKALSPPSSQESSPEVPRLAARERSGSVASRLSVFEGGNVPRGRPESIQVRARILRDPGQSSAMSPEARGDGSDFSLLDLKQSPLVVDHQKADGFRPSHDKRKSIQERRRSKERRRSQSQDRSVASDTDEAEGSRRRRRSSLSMMKDFIKERRGSVRGGRSPSTDNAHGPAASASPSRPPSVHTTASLSRRLSISSRRSSISKDRDANTPLTAPLSPSLMSETGDSGDEGRPSKSRAGRFMKRLSSSFSSGRKATTPTLSPTVAEEEEVLNAIPAADESAATQQPSIVSLMGDVNVQFPDNLLWKRRTMSLDSQGFLILCTVNGVPTGAVKRYHLSEFRLPYIPEMEVQELPNSVCLDFVDGSGLQIACEDRTGQTSVLQILQAAHQSHTQFGQ</sequence>
<feature type="compositionally biased region" description="Basic and acidic residues" evidence="1">
    <location>
        <begin position="548"/>
        <end position="557"/>
    </location>
</feature>
<dbReference type="GeneID" id="25975868"/>
<feature type="compositionally biased region" description="Low complexity" evidence="1">
    <location>
        <begin position="739"/>
        <end position="751"/>
    </location>
</feature>
<dbReference type="InParanoid" id="F0XHK4"/>
<feature type="region of interest" description="Disordered" evidence="1">
    <location>
        <begin position="151"/>
        <end position="220"/>
    </location>
</feature>
<feature type="compositionally biased region" description="Polar residues" evidence="1">
    <location>
        <begin position="978"/>
        <end position="995"/>
    </location>
</feature>
<feature type="region of interest" description="Disordered" evidence="1">
    <location>
        <begin position="456"/>
        <end position="557"/>
    </location>
</feature>
<feature type="region of interest" description="Disordered" evidence="1">
    <location>
        <begin position="582"/>
        <end position="620"/>
    </location>
</feature>
<dbReference type="eggNOG" id="ENOG502RYYT">
    <property type="taxonomic scope" value="Eukaryota"/>
</dbReference>
<organism evidence="3">
    <name type="scientific">Grosmannia clavigera (strain kw1407 / UAMH 11150)</name>
    <name type="common">Blue stain fungus</name>
    <name type="synonym">Graphiocladiella clavigera</name>
    <dbReference type="NCBI Taxonomy" id="655863"/>
    <lineage>
        <taxon>Eukaryota</taxon>
        <taxon>Fungi</taxon>
        <taxon>Dikarya</taxon>
        <taxon>Ascomycota</taxon>
        <taxon>Pezizomycotina</taxon>
        <taxon>Sordariomycetes</taxon>
        <taxon>Sordariomycetidae</taxon>
        <taxon>Ophiostomatales</taxon>
        <taxon>Ophiostomataceae</taxon>
        <taxon>Leptographium</taxon>
    </lineage>
</organism>
<dbReference type="HOGENOM" id="CLU_004392_0_0_1"/>
<feature type="compositionally biased region" description="Low complexity" evidence="1">
    <location>
        <begin position="921"/>
        <end position="933"/>
    </location>
</feature>
<dbReference type="STRING" id="655863.F0XHK4"/>
<feature type="compositionally biased region" description="Polar residues" evidence="1">
    <location>
        <begin position="405"/>
        <end position="425"/>
    </location>
</feature>
<feature type="compositionally biased region" description="Polar residues" evidence="1">
    <location>
        <begin position="478"/>
        <end position="495"/>
    </location>
</feature>
<dbReference type="Gene3D" id="3.40.20.10">
    <property type="entry name" value="Severin"/>
    <property type="match status" value="1"/>
</dbReference>
<dbReference type="OrthoDB" id="74412at2759"/>
<feature type="region of interest" description="Disordered" evidence="1">
    <location>
        <begin position="239"/>
        <end position="371"/>
    </location>
</feature>
<dbReference type="InterPro" id="IPR029006">
    <property type="entry name" value="ADF-H/Gelsolin-like_dom_sf"/>
</dbReference>
<feature type="region of interest" description="Disordered" evidence="1">
    <location>
        <begin position="683"/>
        <end position="972"/>
    </location>
</feature>
<feature type="region of interest" description="Disordered" evidence="1">
    <location>
        <begin position="978"/>
        <end position="997"/>
    </location>
</feature>
<feature type="compositionally biased region" description="Polar residues" evidence="1">
    <location>
        <begin position="183"/>
        <end position="197"/>
    </location>
</feature>
<accession>F0XHK4</accession>
<protein>
    <submittedName>
        <fullName evidence="2">GPI-anchored cell surface protein</fullName>
    </submittedName>
</protein>
<dbReference type="EMBL" id="GL629769">
    <property type="protein sequence ID" value="EFX02906.1"/>
    <property type="molecule type" value="Genomic_DNA"/>
</dbReference>
<feature type="compositionally biased region" description="Basic and acidic residues" evidence="1">
    <location>
        <begin position="822"/>
        <end position="844"/>
    </location>
</feature>
<evidence type="ECO:0000256" key="1">
    <source>
        <dbReference type="SAM" id="MobiDB-lite"/>
    </source>
</evidence>
<dbReference type="AlphaFoldDB" id="F0XHK4"/>